<keyword evidence="1" id="KW-0812">Transmembrane</keyword>
<dbReference type="Pfam" id="PF07963">
    <property type="entry name" value="N_methyl"/>
    <property type="match status" value="1"/>
</dbReference>
<accession>A0A517DSL6</accession>
<feature type="transmembrane region" description="Helical" evidence="1">
    <location>
        <begin position="12"/>
        <end position="34"/>
    </location>
</feature>
<keyword evidence="1" id="KW-1133">Transmembrane helix</keyword>
<name>A0A517DSL6_9FIRM</name>
<gene>
    <name evidence="2" type="ORF">SPTER_16620</name>
</gene>
<keyword evidence="1" id="KW-0472">Membrane</keyword>
<sequence length="151" mass="16370">MQQLHSQRGFMLIEVLVAIVIISVALIAIGGLFLQAGKSAGASTEYTTAANLAQKQFEYLKLRQQSATPVLTTETPYPYTSTEWFDSSLEATATASNPAFSVRTTAVQCPEENAADLVEVTVAISWHNRQNTAYTVPFTTIFPKVTPPAAQ</sequence>
<dbReference type="AlphaFoldDB" id="A0A517DSL6"/>
<organism evidence="2 3">
    <name type="scientific">Sporomusa termitida</name>
    <dbReference type="NCBI Taxonomy" id="2377"/>
    <lineage>
        <taxon>Bacteria</taxon>
        <taxon>Bacillati</taxon>
        <taxon>Bacillota</taxon>
        <taxon>Negativicutes</taxon>
        <taxon>Selenomonadales</taxon>
        <taxon>Sporomusaceae</taxon>
        <taxon>Sporomusa</taxon>
    </lineage>
</organism>
<dbReference type="Proteomes" id="UP000320776">
    <property type="component" value="Chromosome"/>
</dbReference>
<dbReference type="EMBL" id="CP036259">
    <property type="protein sequence ID" value="QDR80339.1"/>
    <property type="molecule type" value="Genomic_DNA"/>
</dbReference>
<proteinExistence type="predicted"/>
<evidence type="ECO:0000256" key="1">
    <source>
        <dbReference type="SAM" id="Phobius"/>
    </source>
</evidence>
<dbReference type="OrthoDB" id="1682626at2"/>
<dbReference type="RefSeq" id="WP_144349961.1">
    <property type="nucleotide sequence ID" value="NZ_CP036259.1"/>
</dbReference>
<dbReference type="InterPro" id="IPR012902">
    <property type="entry name" value="N_methyl_site"/>
</dbReference>
<reference evidence="2 3" key="1">
    <citation type="submission" date="2019-02" db="EMBL/GenBank/DDBJ databases">
        <title>Closed genome of Sporomusa termitida DSM 4440.</title>
        <authorList>
            <person name="Poehlein A."/>
            <person name="Daniel R."/>
        </authorList>
    </citation>
    <scope>NUCLEOTIDE SEQUENCE [LARGE SCALE GENOMIC DNA]</scope>
    <source>
        <strain evidence="2 3">DSM 4440</strain>
    </source>
</reference>
<protein>
    <submittedName>
        <fullName evidence="2">Type IV pilus modification protein PilV</fullName>
    </submittedName>
</protein>
<keyword evidence="3" id="KW-1185">Reference proteome</keyword>
<dbReference type="KEGG" id="sted:SPTER_16620"/>
<evidence type="ECO:0000313" key="3">
    <source>
        <dbReference type="Proteomes" id="UP000320776"/>
    </source>
</evidence>
<dbReference type="NCBIfam" id="TIGR02532">
    <property type="entry name" value="IV_pilin_GFxxxE"/>
    <property type="match status" value="1"/>
</dbReference>
<evidence type="ECO:0000313" key="2">
    <source>
        <dbReference type="EMBL" id="QDR80339.1"/>
    </source>
</evidence>